<comment type="caution">
    <text evidence="3">The sequence shown here is derived from an EMBL/GenBank/DDBJ whole genome shotgun (WGS) entry which is preliminary data.</text>
</comment>
<organism evidence="3 4">
    <name type="scientific">Rhizobium mayense</name>
    <dbReference type="NCBI Taxonomy" id="1312184"/>
    <lineage>
        <taxon>Bacteria</taxon>
        <taxon>Pseudomonadati</taxon>
        <taxon>Pseudomonadota</taxon>
        <taxon>Alphaproteobacteria</taxon>
        <taxon>Hyphomicrobiales</taxon>
        <taxon>Rhizobiaceae</taxon>
        <taxon>Rhizobium/Agrobacterium group</taxon>
        <taxon>Rhizobium</taxon>
    </lineage>
</organism>
<dbReference type="InterPro" id="IPR029021">
    <property type="entry name" value="Prot-tyrosine_phosphatase-like"/>
</dbReference>
<dbReference type="EC" id="3.1.3.48" evidence="3"/>
<protein>
    <submittedName>
        <fullName evidence="3">Tyrosine-protein phosphatase</fullName>
        <ecNumber evidence="3">3.1.3.48</ecNumber>
    </submittedName>
</protein>
<evidence type="ECO:0000256" key="1">
    <source>
        <dbReference type="ARBA" id="ARBA00009580"/>
    </source>
</evidence>
<dbReference type="InterPro" id="IPR016130">
    <property type="entry name" value="Tyr_Pase_AS"/>
</dbReference>
<proteinExistence type="inferred from homology"/>
<name>A0ABT7JZU5_9HYPH</name>
<dbReference type="PROSITE" id="PS00383">
    <property type="entry name" value="TYR_PHOSPHATASE_1"/>
    <property type="match status" value="1"/>
</dbReference>
<dbReference type="InterPro" id="IPR000387">
    <property type="entry name" value="Tyr_Pase_dom"/>
</dbReference>
<keyword evidence="4" id="KW-1185">Reference proteome</keyword>
<dbReference type="SUPFAM" id="SSF52799">
    <property type="entry name" value="(Phosphotyrosine protein) phosphatases II"/>
    <property type="match status" value="1"/>
</dbReference>
<reference evidence="3" key="1">
    <citation type="submission" date="2023-06" db="EMBL/GenBank/DDBJ databases">
        <title>Phylogenetic Diversity of Rhizobium strains.</title>
        <authorList>
            <person name="Moura F.T."/>
            <person name="Helene L.C.F."/>
            <person name="Hungria M."/>
        </authorList>
    </citation>
    <scope>NUCLEOTIDE SEQUENCE</scope>
    <source>
        <strain evidence="3">CCGE526</strain>
    </source>
</reference>
<feature type="domain" description="Tyrosine specific protein phosphatases" evidence="2">
    <location>
        <begin position="122"/>
        <end position="179"/>
    </location>
</feature>
<dbReference type="PANTHER" id="PTHR31126:SF1">
    <property type="entry name" value="TYROSINE SPECIFIC PROTEIN PHOSPHATASES DOMAIN-CONTAINING PROTEIN"/>
    <property type="match status" value="1"/>
</dbReference>
<dbReference type="GO" id="GO:0004725">
    <property type="term" value="F:protein tyrosine phosphatase activity"/>
    <property type="evidence" value="ECO:0007669"/>
    <property type="project" value="UniProtKB-EC"/>
</dbReference>
<dbReference type="PROSITE" id="PS50056">
    <property type="entry name" value="TYR_PHOSPHATASE_2"/>
    <property type="match status" value="1"/>
</dbReference>
<comment type="similarity">
    <text evidence="1">Belongs to the protein-tyrosine phosphatase family.</text>
</comment>
<dbReference type="Gene3D" id="3.90.190.10">
    <property type="entry name" value="Protein tyrosine phosphatase superfamily"/>
    <property type="match status" value="1"/>
</dbReference>
<evidence type="ECO:0000313" key="4">
    <source>
        <dbReference type="Proteomes" id="UP001172645"/>
    </source>
</evidence>
<evidence type="ECO:0000259" key="2">
    <source>
        <dbReference type="PROSITE" id="PS50056"/>
    </source>
</evidence>
<dbReference type="PANTHER" id="PTHR31126">
    <property type="entry name" value="TYROSINE-PROTEIN PHOSPHATASE"/>
    <property type="match status" value="1"/>
</dbReference>
<evidence type="ECO:0000313" key="3">
    <source>
        <dbReference type="EMBL" id="MDL2401880.1"/>
    </source>
</evidence>
<gene>
    <name evidence="3" type="ORF">PY649_23500</name>
</gene>
<dbReference type="Proteomes" id="UP001172645">
    <property type="component" value="Unassembled WGS sequence"/>
</dbReference>
<keyword evidence="3" id="KW-0378">Hydrolase</keyword>
<accession>A0ABT7JZU5</accession>
<dbReference type="InterPro" id="IPR026893">
    <property type="entry name" value="Tyr/Ser_Pase_IphP-type"/>
</dbReference>
<dbReference type="Pfam" id="PF13350">
    <property type="entry name" value="Y_phosphatase3"/>
    <property type="match status" value="1"/>
</dbReference>
<dbReference type="EMBL" id="JARFYM010000023">
    <property type="protein sequence ID" value="MDL2401880.1"/>
    <property type="molecule type" value="Genomic_DNA"/>
</dbReference>
<sequence length="255" mass="27413">MNASIDRHFRLNGAHNVRDLGGYQAGDAVTQWRRLFRADALHRLDATDIDALLEAGLRTVIDLRHAGELEQAPSPFKGSAEVRYINVSLFEQLVPTLTPGGQYADGDVLLDLYLKALALRGEAFRDVLHHIADADQGVVMFHCTAGKDRTGMIAALLLGAAGVDRDTIVADYALTRPAIEPIVAELLADAKTRGIDPEQFSRLLVSEPATMFATLDHIEAKHGGIAAYLSGIGVDAVTIGKLRSRLVAVNGQGEA</sequence>
<dbReference type="RefSeq" id="WP_285871159.1">
    <property type="nucleotide sequence ID" value="NZ_JARFYM010000023.1"/>
</dbReference>